<accession>Q1LBQ7</accession>
<dbReference type="AlphaFoldDB" id="Q1LBQ7"/>
<proteinExistence type="predicted"/>
<gene>
    <name evidence="1" type="ordered locus">Rmet_5560</name>
</gene>
<evidence type="ECO:0008006" key="3">
    <source>
        <dbReference type="Google" id="ProtNLM"/>
    </source>
</evidence>
<dbReference type="EMBL" id="CP000353">
    <property type="protein sequence ID" value="ABF12419.1"/>
    <property type="molecule type" value="Genomic_DNA"/>
</dbReference>
<sequence length="323" mass="36960">MSSLLLSTPTRVALQSNQQNPINGSDSESYAMAKIILACRGEGQWGSREEDNSKIDMFFSAAHPWYKGERLVILSQVKSGNSYGASQNSGFKLTTRAKKEAVKTSHEICLAWVDRDANEIYWAYVHPTTSVRPQEYGAYHRVTPAMIYDLARCANHKRSGSTGGRGIIIRQRSATPIDKPRRERVQLAYRSFKKILCPAIGEIELTRLGWRHMFRKSRRKKNKASSMDLIPYLDKLLRQSPSQHAITEHQTFTSKGYTYRVCEHLMKYDQVKIIDTATLATTDAVAHIRVVEEIRYPENWECNVMLSQLIDRRVVLRSAYLKT</sequence>
<dbReference type="HOGENOM" id="CLU_830971_0_0_4"/>
<evidence type="ECO:0000313" key="1">
    <source>
        <dbReference type="EMBL" id="ABF12419.1"/>
    </source>
</evidence>
<keyword evidence="1" id="KW-0614">Plasmid</keyword>
<dbReference type="KEGG" id="rme:Rmet_5560"/>
<reference evidence="2" key="1">
    <citation type="journal article" date="2010" name="PLoS ONE">
        <title>The complete genome sequence of Cupriavidus metallidurans strain CH34, a master survivalist in harsh and anthropogenic environments.</title>
        <authorList>
            <person name="Janssen P.J."/>
            <person name="Van Houdt R."/>
            <person name="Moors H."/>
            <person name="Monsieurs P."/>
            <person name="Morin N."/>
            <person name="Michaux A."/>
            <person name="Benotmane M.A."/>
            <person name="Leys N."/>
            <person name="Vallaeys T."/>
            <person name="Lapidus A."/>
            <person name="Monchy S."/>
            <person name="Medigue C."/>
            <person name="Taghavi S."/>
            <person name="McCorkle S."/>
            <person name="Dunn J."/>
            <person name="van der Lelie D."/>
            <person name="Mergeay M."/>
        </authorList>
    </citation>
    <scope>NUCLEOTIDE SEQUENCE [LARGE SCALE GENOMIC DNA]</scope>
    <source>
        <strain evidence="2">ATCC 43123 / DSM 2839 / NBRC 102507 / CH34</strain>
    </source>
</reference>
<geneLocation type="plasmid" evidence="1 2">
    <name>megaplasmid</name>
</geneLocation>
<keyword evidence="2" id="KW-1185">Reference proteome</keyword>
<evidence type="ECO:0000313" key="2">
    <source>
        <dbReference type="Proteomes" id="UP000002429"/>
    </source>
</evidence>
<dbReference type="Proteomes" id="UP000002429">
    <property type="component" value="Plasmid megaplasmid"/>
</dbReference>
<protein>
    <recommendedName>
        <fullName evidence="3">DUF4365 domain-containing protein</fullName>
    </recommendedName>
</protein>
<name>Q1LBQ7_CUPMC</name>
<organism evidence="1 2">
    <name type="scientific">Cupriavidus metallidurans (strain ATCC 43123 / DSM 2839 / NBRC 102507 / CH34)</name>
    <name type="common">Ralstonia metallidurans</name>
    <dbReference type="NCBI Taxonomy" id="266264"/>
    <lineage>
        <taxon>Bacteria</taxon>
        <taxon>Pseudomonadati</taxon>
        <taxon>Pseudomonadota</taxon>
        <taxon>Betaproteobacteria</taxon>
        <taxon>Burkholderiales</taxon>
        <taxon>Burkholderiaceae</taxon>
        <taxon>Cupriavidus</taxon>
    </lineage>
</organism>